<organism evidence="6 7">
    <name type="scientific">Gottfriedia endophytica</name>
    <dbReference type="NCBI Taxonomy" id="2820819"/>
    <lineage>
        <taxon>Bacteria</taxon>
        <taxon>Bacillati</taxon>
        <taxon>Bacillota</taxon>
        <taxon>Bacilli</taxon>
        <taxon>Bacillales</taxon>
        <taxon>Bacillaceae</taxon>
        <taxon>Gottfriedia</taxon>
    </lineage>
</organism>
<evidence type="ECO:0000259" key="5">
    <source>
        <dbReference type="Pfam" id="PF01258"/>
    </source>
</evidence>
<reference evidence="6" key="1">
    <citation type="submission" date="2021-04" db="EMBL/GenBank/DDBJ databases">
        <title>Genome seq and assembly of Bacillus sp.</title>
        <authorList>
            <person name="Chhetri G."/>
        </authorList>
    </citation>
    <scope>NUCLEOTIDE SEQUENCE</scope>
    <source>
        <strain evidence="6">RG28</strain>
    </source>
</reference>
<dbReference type="PROSITE" id="PS51128">
    <property type="entry name" value="ZF_DKSA_2"/>
    <property type="match status" value="1"/>
</dbReference>
<keyword evidence="3" id="KW-0862">Zinc</keyword>
<name>A0A940NT42_9BACI</name>
<evidence type="ECO:0000256" key="2">
    <source>
        <dbReference type="ARBA" id="ARBA00022771"/>
    </source>
</evidence>
<dbReference type="GO" id="GO:0008270">
    <property type="term" value="F:zinc ion binding"/>
    <property type="evidence" value="ECO:0007669"/>
    <property type="project" value="UniProtKB-KW"/>
</dbReference>
<evidence type="ECO:0000256" key="1">
    <source>
        <dbReference type="ARBA" id="ARBA00022723"/>
    </source>
</evidence>
<proteinExistence type="predicted"/>
<dbReference type="AlphaFoldDB" id="A0A940NT42"/>
<feature type="zinc finger region" description="dksA C4-type" evidence="4">
    <location>
        <begin position="92"/>
        <end position="116"/>
    </location>
</feature>
<evidence type="ECO:0000313" key="6">
    <source>
        <dbReference type="EMBL" id="MBP0726296.1"/>
    </source>
</evidence>
<keyword evidence="7" id="KW-1185">Reference proteome</keyword>
<keyword evidence="1" id="KW-0479">Metal-binding</keyword>
<feature type="domain" description="Zinc finger DksA/TraR C4-type" evidence="5">
    <location>
        <begin position="87"/>
        <end position="114"/>
    </location>
</feature>
<dbReference type="Pfam" id="PF01258">
    <property type="entry name" value="zf-dskA_traR"/>
    <property type="match status" value="1"/>
</dbReference>
<gene>
    <name evidence="6" type="ORF">J5Y03_14135</name>
</gene>
<evidence type="ECO:0000313" key="7">
    <source>
        <dbReference type="Proteomes" id="UP000682134"/>
    </source>
</evidence>
<sequence length="249" mass="28421">MLSQNQLSQIKTELLKRKHSITNRLNDPDIQTPFSLDASVGELSKYDNHPGDLATEQYEREKDLALHEHLETELEDINIALTKINNGTYGICEVSGKEIPFERLEALPTARTTIENAPEKDVTSLDISVNRPIEEEVLTPPFGKYDLDRDVAYDAEDSLQDVERYGSSQTPADFNFDIEEYNNTFTNSYENVGFVEDFENFIGTDITGNNRTVYATKKHEKYEKALDSYEEDALMGELDNQNAKDIDKY</sequence>
<accession>A0A940NT42</accession>
<comment type="caution">
    <text evidence="6">The sequence shown here is derived from an EMBL/GenBank/DDBJ whole genome shotgun (WGS) entry which is preliminary data.</text>
</comment>
<evidence type="ECO:0000256" key="4">
    <source>
        <dbReference type="PROSITE-ProRule" id="PRU00510"/>
    </source>
</evidence>
<dbReference type="Gene3D" id="1.20.120.910">
    <property type="entry name" value="DksA, coiled-coil domain"/>
    <property type="match status" value="1"/>
</dbReference>
<dbReference type="Proteomes" id="UP000682134">
    <property type="component" value="Unassembled WGS sequence"/>
</dbReference>
<dbReference type="SUPFAM" id="SSF57716">
    <property type="entry name" value="Glucocorticoid receptor-like (DNA-binding domain)"/>
    <property type="match status" value="1"/>
</dbReference>
<dbReference type="EMBL" id="JAGIYQ010000010">
    <property type="protein sequence ID" value="MBP0726296.1"/>
    <property type="molecule type" value="Genomic_DNA"/>
</dbReference>
<keyword evidence="2" id="KW-0863">Zinc-finger</keyword>
<dbReference type="InterPro" id="IPR014240">
    <property type="entry name" value="YteA"/>
</dbReference>
<evidence type="ECO:0000256" key="3">
    <source>
        <dbReference type="ARBA" id="ARBA00022833"/>
    </source>
</evidence>
<dbReference type="NCBIfam" id="TIGR02890">
    <property type="entry name" value="bacill_yteA"/>
    <property type="match status" value="1"/>
</dbReference>
<dbReference type="SUPFAM" id="SSF109635">
    <property type="entry name" value="DnaK suppressor protein DksA, alpha-hairpin domain"/>
    <property type="match status" value="1"/>
</dbReference>
<protein>
    <submittedName>
        <fullName evidence="6">TraR/DksA C4-type zinc finger protein</fullName>
    </submittedName>
</protein>
<dbReference type="PANTHER" id="PTHR33823:SF4">
    <property type="entry name" value="GENERAL STRESS PROTEIN 16O"/>
    <property type="match status" value="1"/>
</dbReference>
<dbReference type="RefSeq" id="WP_209406641.1">
    <property type="nucleotide sequence ID" value="NZ_JAGIYQ010000010.1"/>
</dbReference>
<dbReference type="PANTHER" id="PTHR33823">
    <property type="entry name" value="RNA POLYMERASE-BINDING TRANSCRIPTION FACTOR DKSA-RELATED"/>
    <property type="match status" value="1"/>
</dbReference>
<dbReference type="InterPro" id="IPR037187">
    <property type="entry name" value="DnaK_N"/>
</dbReference>
<dbReference type="InterPro" id="IPR000962">
    <property type="entry name" value="Znf_DskA_TraR"/>
</dbReference>